<feature type="compositionally biased region" description="Polar residues" evidence="7">
    <location>
        <begin position="447"/>
        <end position="456"/>
    </location>
</feature>
<feature type="compositionally biased region" description="Low complexity" evidence="7">
    <location>
        <begin position="389"/>
        <end position="398"/>
    </location>
</feature>
<feature type="domain" description="Helicase C-terminal" evidence="9">
    <location>
        <begin position="230"/>
        <end position="378"/>
    </location>
</feature>
<name>A0A2M7Z700_9BACT</name>
<dbReference type="PROSITE" id="PS51194">
    <property type="entry name" value="HELICASE_CTER"/>
    <property type="match status" value="1"/>
</dbReference>
<dbReference type="Pfam" id="PF00270">
    <property type="entry name" value="DEAD"/>
    <property type="match status" value="1"/>
</dbReference>
<organism evidence="11 12">
    <name type="scientific">Candidatus Magasanikbacteria bacterium CG_4_9_14_3_um_filter_32_9</name>
    <dbReference type="NCBI Taxonomy" id="1974644"/>
    <lineage>
        <taxon>Bacteria</taxon>
        <taxon>Candidatus Magasanikiibacteriota</taxon>
    </lineage>
</organism>
<dbReference type="InterPro" id="IPR014014">
    <property type="entry name" value="RNA_helicase_DEAD_Q_motif"/>
</dbReference>
<dbReference type="PANTHER" id="PTHR47959:SF13">
    <property type="entry name" value="ATP-DEPENDENT RNA HELICASE RHLE"/>
    <property type="match status" value="1"/>
</dbReference>
<evidence type="ECO:0000256" key="4">
    <source>
        <dbReference type="ARBA" id="ARBA00022840"/>
    </source>
</evidence>
<dbReference type="GO" id="GO:0005829">
    <property type="term" value="C:cytosol"/>
    <property type="evidence" value="ECO:0007669"/>
    <property type="project" value="TreeGrafter"/>
</dbReference>
<evidence type="ECO:0000256" key="5">
    <source>
        <dbReference type="ARBA" id="ARBA00038437"/>
    </source>
</evidence>
<dbReference type="Gene3D" id="3.40.50.300">
    <property type="entry name" value="P-loop containing nucleotide triphosphate hydrolases"/>
    <property type="match status" value="2"/>
</dbReference>
<dbReference type="SUPFAM" id="SSF52540">
    <property type="entry name" value="P-loop containing nucleoside triphosphate hydrolases"/>
    <property type="match status" value="1"/>
</dbReference>
<evidence type="ECO:0000256" key="2">
    <source>
        <dbReference type="ARBA" id="ARBA00022801"/>
    </source>
</evidence>
<dbReference type="AlphaFoldDB" id="A0A2M7Z700"/>
<dbReference type="InterPro" id="IPR001650">
    <property type="entry name" value="Helicase_C-like"/>
</dbReference>
<evidence type="ECO:0000256" key="3">
    <source>
        <dbReference type="ARBA" id="ARBA00022806"/>
    </source>
</evidence>
<keyword evidence="1" id="KW-0547">Nucleotide-binding</keyword>
<evidence type="ECO:0000259" key="9">
    <source>
        <dbReference type="PROSITE" id="PS51194"/>
    </source>
</evidence>
<comment type="similarity">
    <text evidence="5">Belongs to the DEAD box helicase family.</text>
</comment>
<dbReference type="GO" id="GO:0016787">
    <property type="term" value="F:hydrolase activity"/>
    <property type="evidence" value="ECO:0007669"/>
    <property type="project" value="UniProtKB-KW"/>
</dbReference>
<feature type="domain" description="Helicase ATP-binding" evidence="8">
    <location>
        <begin position="39"/>
        <end position="207"/>
    </location>
</feature>
<feature type="short sequence motif" description="Q motif" evidence="6">
    <location>
        <begin position="8"/>
        <end position="36"/>
    </location>
</feature>
<evidence type="ECO:0000256" key="1">
    <source>
        <dbReference type="ARBA" id="ARBA00022741"/>
    </source>
</evidence>
<dbReference type="EMBL" id="PFVJ01000040">
    <property type="protein sequence ID" value="PJA89891.1"/>
    <property type="molecule type" value="Genomic_DNA"/>
</dbReference>
<proteinExistence type="inferred from homology"/>
<dbReference type="Pfam" id="PF00271">
    <property type="entry name" value="Helicase_C"/>
    <property type="match status" value="1"/>
</dbReference>
<feature type="compositionally biased region" description="Low complexity" evidence="7">
    <location>
        <begin position="430"/>
        <end position="446"/>
    </location>
</feature>
<feature type="compositionally biased region" description="Polar residues" evidence="7">
    <location>
        <begin position="507"/>
        <end position="520"/>
    </location>
</feature>
<dbReference type="Proteomes" id="UP000230843">
    <property type="component" value="Unassembled WGS sequence"/>
</dbReference>
<dbReference type="InterPro" id="IPR050079">
    <property type="entry name" value="DEAD_box_RNA_helicase"/>
</dbReference>
<evidence type="ECO:0000256" key="7">
    <source>
        <dbReference type="SAM" id="MobiDB-lite"/>
    </source>
</evidence>
<evidence type="ECO:0008006" key="13">
    <source>
        <dbReference type="Google" id="ProtNLM"/>
    </source>
</evidence>
<evidence type="ECO:0000256" key="6">
    <source>
        <dbReference type="PROSITE-ProRule" id="PRU00552"/>
    </source>
</evidence>
<evidence type="ECO:0000259" key="8">
    <source>
        <dbReference type="PROSITE" id="PS51192"/>
    </source>
</evidence>
<evidence type="ECO:0000313" key="12">
    <source>
        <dbReference type="Proteomes" id="UP000230843"/>
    </source>
</evidence>
<evidence type="ECO:0000313" key="11">
    <source>
        <dbReference type="EMBL" id="PJA89891.1"/>
    </source>
</evidence>
<dbReference type="GO" id="GO:0003676">
    <property type="term" value="F:nucleic acid binding"/>
    <property type="evidence" value="ECO:0007669"/>
    <property type="project" value="InterPro"/>
</dbReference>
<accession>A0A2M7Z700</accession>
<dbReference type="InterPro" id="IPR014001">
    <property type="entry name" value="Helicase_ATP-bd"/>
</dbReference>
<feature type="region of interest" description="Disordered" evidence="7">
    <location>
        <begin position="388"/>
        <end position="529"/>
    </location>
</feature>
<sequence>MQKEQNMGRFCDLGIEEKFLDILTKRGFEIPTPIQQRVIPAALNGKDIVGIAQTGTGKTLAFGVPMIQHLLNKQEQGLILVPTRELAVQVEEAIRQVGSPLGLKTAVVIGGAASFPQVRALKNNPDIVIATPGRLDDLMKQGAYKLNKVSIVALDEADRMLDVGFLPQIRKILASAPKERQTMLFSATMPSSIASLSSEFMNMPLRVEVAQQGTSAENIEQELFMVSQNDKTRLLDAILEEYKNDTVLIFSRTKHGAKRIAAEIRGMGHTSTEIHSNRSQAQRKSALEGFTNKRFRVMVATDIAARGIDVKHISLVINFDLPDCSEDYVHRIGRTGRAGRSGKAISFVSHSQKSDIRKIERLIRKPLKVSPLPNLPVARPKLAYEPEFSGSGRSSYARKGGRGGSSYSAGSRNRGRSASYGSNPYARTDSGFNSSSNSNFRSKIGSTSTSRYSRVGSSYASTAKSSPSASYNFGSKAGSDSRPKSGSGYGSISRSKSSSGGYSRRSANQGQSQGKTSSGNYRRRERASR</sequence>
<dbReference type="InterPro" id="IPR027417">
    <property type="entry name" value="P-loop_NTPase"/>
</dbReference>
<dbReference type="CDD" id="cd18787">
    <property type="entry name" value="SF2_C_DEAD"/>
    <property type="match status" value="1"/>
</dbReference>
<dbReference type="PROSITE" id="PS51192">
    <property type="entry name" value="HELICASE_ATP_BIND_1"/>
    <property type="match status" value="1"/>
</dbReference>
<feature type="compositionally biased region" description="Low complexity" evidence="7">
    <location>
        <begin position="484"/>
        <end position="506"/>
    </location>
</feature>
<gene>
    <name evidence="11" type="ORF">CO137_01865</name>
</gene>
<keyword evidence="3" id="KW-0347">Helicase</keyword>
<keyword evidence="4" id="KW-0067">ATP-binding</keyword>
<evidence type="ECO:0000259" key="10">
    <source>
        <dbReference type="PROSITE" id="PS51195"/>
    </source>
</evidence>
<comment type="caution">
    <text evidence="11">The sequence shown here is derived from an EMBL/GenBank/DDBJ whole genome shotgun (WGS) entry which is preliminary data.</text>
</comment>
<feature type="compositionally biased region" description="Low complexity" evidence="7">
    <location>
        <begin position="405"/>
        <end position="422"/>
    </location>
</feature>
<reference evidence="12" key="1">
    <citation type="submission" date="2017-09" db="EMBL/GenBank/DDBJ databases">
        <title>Depth-based differentiation of microbial function through sediment-hosted aquifers and enrichment of novel symbionts in the deep terrestrial subsurface.</title>
        <authorList>
            <person name="Probst A.J."/>
            <person name="Ladd B."/>
            <person name="Jarett J.K."/>
            <person name="Geller-Mcgrath D.E."/>
            <person name="Sieber C.M.K."/>
            <person name="Emerson J.B."/>
            <person name="Anantharaman K."/>
            <person name="Thomas B.C."/>
            <person name="Malmstrom R."/>
            <person name="Stieglmeier M."/>
            <person name="Klingl A."/>
            <person name="Woyke T."/>
            <person name="Ryan C.M."/>
            <person name="Banfield J.F."/>
        </authorList>
    </citation>
    <scope>NUCLEOTIDE SEQUENCE [LARGE SCALE GENOMIC DNA]</scope>
</reference>
<protein>
    <recommendedName>
        <fullName evidence="13">DEAD/DEAH box helicase</fullName>
    </recommendedName>
</protein>
<dbReference type="SMART" id="SM00487">
    <property type="entry name" value="DEXDc"/>
    <property type="match status" value="1"/>
</dbReference>
<dbReference type="SMART" id="SM00490">
    <property type="entry name" value="HELICc"/>
    <property type="match status" value="1"/>
</dbReference>
<dbReference type="PROSITE" id="PS51195">
    <property type="entry name" value="Q_MOTIF"/>
    <property type="match status" value="1"/>
</dbReference>
<feature type="compositionally biased region" description="Low complexity" evidence="7">
    <location>
        <begin position="457"/>
        <end position="470"/>
    </location>
</feature>
<dbReference type="InterPro" id="IPR011545">
    <property type="entry name" value="DEAD/DEAH_box_helicase_dom"/>
</dbReference>
<dbReference type="PANTHER" id="PTHR47959">
    <property type="entry name" value="ATP-DEPENDENT RNA HELICASE RHLE-RELATED"/>
    <property type="match status" value="1"/>
</dbReference>
<dbReference type="GO" id="GO:0003724">
    <property type="term" value="F:RNA helicase activity"/>
    <property type="evidence" value="ECO:0007669"/>
    <property type="project" value="InterPro"/>
</dbReference>
<dbReference type="InterPro" id="IPR044742">
    <property type="entry name" value="DEAD/DEAH_RhlB"/>
</dbReference>
<feature type="domain" description="DEAD-box RNA helicase Q" evidence="10">
    <location>
        <begin position="8"/>
        <end position="36"/>
    </location>
</feature>
<keyword evidence="2" id="KW-0378">Hydrolase</keyword>
<dbReference type="CDD" id="cd00268">
    <property type="entry name" value="DEADc"/>
    <property type="match status" value="1"/>
</dbReference>
<dbReference type="GO" id="GO:0005524">
    <property type="term" value="F:ATP binding"/>
    <property type="evidence" value="ECO:0007669"/>
    <property type="project" value="UniProtKB-KW"/>
</dbReference>